<dbReference type="InterPro" id="IPR050105">
    <property type="entry name" value="MoCo_biosynth_MoaA/MoaC"/>
</dbReference>
<dbReference type="InterPro" id="IPR010505">
    <property type="entry name" value="MoaA_twitch"/>
</dbReference>
<dbReference type="Pfam" id="PF06463">
    <property type="entry name" value="Mob_synth_C"/>
    <property type="match status" value="1"/>
</dbReference>
<gene>
    <name evidence="17" type="primary">MOCS1</name>
    <name evidence="17" type="ORF">TNIN_284611</name>
</gene>
<dbReference type="Pfam" id="PF04055">
    <property type="entry name" value="Radical_SAM"/>
    <property type="match status" value="1"/>
</dbReference>
<dbReference type="PROSITE" id="PS51918">
    <property type="entry name" value="RADICAL_SAM"/>
    <property type="match status" value="1"/>
</dbReference>
<dbReference type="NCBIfam" id="NF001199">
    <property type="entry name" value="PRK00164.2-1"/>
    <property type="match status" value="1"/>
</dbReference>
<keyword evidence="8" id="KW-0479">Metal-binding</keyword>
<keyword evidence="9" id="KW-0547">Nucleotide-binding</keyword>
<dbReference type="HAMAP" id="MF_01225_B">
    <property type="entry name" value="MoaA_B"/>
    <property type="match status" value="1"/>
</dbReference>
<dbReference type="GO" id="GO:0006777">
    <property type="term" value="P:Mo-molybdopterin cofactor biosynthetic process"/>
    <property type="evidence" value="ECO:0007669"/>
    <property type="project" value="UniProtKB-KW"/>
</dbReference>
<dbReference type="AlphaFoldDB" id="A0A8X6YVN6"/>
<dbReference type="Pfam" id="PF01967">
    <property type="entry name" value="MoaC"/>
    <property type="match status" value="1"/>
</dbReference>
<feature type="domain" description="Radical SAM core" evidence="16">
    <location>
        <begin position="39"/>
        <end position="264"/>
    </location>
</feature>
<protein>
    <submittedName>
        <fullName evidence="17">Molybdenum cofactor biosynthesis protein 1</fullName>
    </submittedName>
</protein>
<evidence type="ECO:0000256" key="9">
    <source>
        <dbReference type="ARBA" id="ARBA00022741"/>
    </source>
</evidence>
<dbReference type="InterPro" id="IPR040064">
    <property type="entry name" value="MoaA-like"/>
</dbReference>
<dbReference type="NCBIfam" id="TIGR00581">
    <property type="entry name" value="moaC"/>
    <property type="match status" value="1"/>
</dbReference>
<dbReference type="CDD" id="cd01420">
    <property type="entry name" value="MoaC_PE"/>
    <property type="match status" value="1"/>
</dbReference>
<dbReference type="SFLD" id="SFLDG01386">
    <property type="entry name" value="main_SPASM_domain-containing"/>
    <property type="match status" value="1"/>
</dbReference>
<evidence type="ECO:0000313" key="18">
    <source>
        <dbReference type="Proteomes" id="UP000886998"/>
    </source>
</evidence>
<name>A0A8X6YVN6_9ARAC</name>
<keyword evidence="14" id="KW-0456">Lyase</keyword>
<comment type="pathway">
    <text evidence="3">Cofactor biosynthesis; molybdopterin biosynthesis.</text>
</comment>
<dbReference type="InterPro" id="IPR000385">
    <property type="entry name" value="MoaA_NifB_PqqE_Fe-S-bd_CS"/>
</dbReference>
<dbReference type="Proteomes" id="UP000886998">
    <property type="component" value="Unassembled WGS sequence"/>
</dbReference>
<dbReference type="PANTHER" id="PTHR22960">
    <property type="entry name" value="MOLYBDOPTERIN COFACTOR SYNTHESIS PROTEIN A"/>
    <property type="match status" value="1"/>
</dbReference>
<dbReference type="InterPro" id="IPR013483">
    <property type="entry name" value="MoaA"/>
</dbReference>
<keyword evidence="18" id="KW-1185">Reference proteome</keyword>
<dbReference type="SFLD" id="SFLDG01383">
    <property type="entry name" value="cyclic_pyranopterin_phosphate"/>
    <property type="match status" value="1"/>
</dbReference>
<dbReference type="SUPFAM" id="SSF102114">
    <property type="entry name" value="Radical SAM enzymes"/>
    <property type="match status" value="1"/>
</dbReference>
<dbReference type="InterPro" id="IPR047594">
    <property type="entry name" value="MoaC_bact/euk"/>
</dbReference>
<dbReference type="InterPro" id="IPR023045">
    <property type="entry name" value="MoaC"/>
</dbReference>
<dbReference type="InterPro" id="IPR007197">
    <property type="entry name" value="rSAM"/>
</dbReference>
<dbReference type="CDD" id="cd21117">
    <property type="entry name" value="Twitch_MoaA"/>
    <property type="match status" value="1"/>
</dbReference>
<sequence>MISNRIFSFPNRIFQLFKRLNSNYGNVKNQDISPNLVDTFGRKHDYLRISLTERCNFRCQYCMPEEGVTLTPKSHLLTTNEIIDVADLFVKLGVTKIRFTGGEPLIRKDLTEIIRAVSQLEGLQTVAMTTNGFMLHHKIEELRNAGLNSLNISLDTLIPAKFEFIARIKGLNSVMKSINTALEIGFDPVKVNCVVMKGINDDELISFVKLTEFQNLDIRFIEYSPFGGNKWNDAKMVPFSEMVKIIKMEFPDLKRLQDSKNDTSKAYKVPGFKGQIGFITSMTENFCSSCNRLRITADGSLKVCLFGNEEISLRDALRQKISEDTLLHMISSAVLSKKKQHAEIQNKSMLNFISSAKVCHPTILVPSVNRIAARAFCTSKSDNEIALTHTNQEGKMKMVDIGSKTPSIRIAEAEARVHLGPVAFELVKQNKIKKGDVLSLANFAGIMAAKRTPDLIPLCHHVQIDHVSLNLTLNSTTQEVIIKSHVKACDKTGVEMEALTSVSIAALTVYDMCKAVSKDITIKSVKLLLKSGGKNDYIRTC</sequence>
<dbReference type="OrthoDB" id="429626at2759"/>
<dbReference type="Gene3D" id="3.20.20.70">
    <property type="entry name" value="Aldolase class I"/>
    <property type="match status" value="1"/>
</dbReference>
<keyword evidence="10" id="KW-0408">Iron</keyword>
<organism evidence="17 18">
    <name type="scientific">Trichonephila inaurata madagascariensis</name>
    <dbReference type="NCBI Taxonomy" id="2747483"/>
    <lineage>
        <taxon>Eukaryota</taxon>
        <taxon>Metazoa</taxon>
        <taxon>Ecdysozoa</taxon>
        <taxon>Arthropoda</taxon>
        <taxon>Chelicerata</taxon>
        <taxon>Arachnida</taxon>
        <taxon>Araneae</taxon>
        <taxon>Araneomorphae</taxon>
        <taxon>Entelegynae</taxon>
        <taxon>Araneoidea</taxon>
        <taxon>Nephilidae</taxon>
        <taxon>Trichonephila</taxon>
        <taxon>Trichonephila inaurata</taxon>
    </lineage>
</organism>
<keyword evidence="13" id="KW-0501">Molybdenum cofactor biosynthesis</keyword>
<dbReference type="SFLD" id="SFLDG01067">
    <property type="entry name" value="SPASM/twitch_domain_containing"/>
    <property type="match status" value="1"/>
</dbReference>
<evidence type="ECO:0000256" key="6">
    <source>
        <dbReference type="ARBA" id="ARBA00022485"/>
    </source>
</evidence>
<evidence type="ECO:0000256" key="2">
    <source>
        <dbReference type="ARBA" id="ARBA00001966"/>
    </source>
</evidence>
<keyword evidence="11" id="KW-0411">Iron-sulfur</keyword>
<dbReference type="Gene3D" id="3.30.70.640">
    <property type="entry name" value="Molybdopterin cofactor biosynthesis C (MoaC) domain"/>
    <property type="match status" value="1"/>
</dbReference>
<evidence type="ECO:0000256" key="10">
    <source>
        <dbReference type="ARBA" id="ARBA00023004"/>
    </source>
</evidence>
<dbReference type="GO" id="GO:0005525">
    <property type="term" value="F:GTP binding"/>
    <property type="evidence" value="ECO:0007669"/>
    <property type="project" value="UniProtKB-KW"/>
</dbReference>
<dbReference type="SMART" id="SM00729">
    <property type="entry name" value="Elp3"/>
    <property type="match status" value="1"/>
</dbReference>
<evidence type="ECO:0000256" key="5">
    <source>
        <dbReference type="ARBA" id="ARBA00009862"/>
    </source>
</evidence>
<evidence type="ECO:0000256" key="12">
    <source>
        <dbReference type="ARBA" id="ARBA00023134"/>
    </source>
</evidence>
<proteinExistence type="inferred from homology"/>
<keyword evidence="6" id="KW-0004">4Fe-4S</keyword>
<dbReference type="InterPro" id="IPR036522">
    <property type="entry name" value="MoaC_sf"/>
</dbReference>
<dbReference type="EMBL" id="BMAV01022018">
    <property type="protein sequence ID" value="GFY76559.1"/>
    <property type="molecule type" value="Genomic_DNA"/>
</dbReference>
<evidence type="ECO:0000256" key="3">
    <source>
        <dbReference type="ARBA" id="ARBA00005046"/>
    </source>
</evidence>
<comment type="catalytic activity">
    <reaction evidence="15">
        <text>GTP + AH2 + S-adenosyl-L-methionine = (8S)-3',8-cyclo-7,8-dihydroguanosine 5'-triphosphate + 5'-deoxyadenosine + L-methionine + A + H(+)</text>
        <dbReference type="Rhea" id="RHEA:49576"/>
        <dbReference type="ChEBI" id="CHEBI:13193"/>
        <dbReference type="ChEBI" id="CHEBI:15378"/>
        <dbReference type="ChEBI" id="CHEBI:17319"/>
        <dbReference type="ChEBI" id="CHEBI:17499"/>
        <dbReference type="ChEBI" id="CHEBI:37565"/>
        <dbReference type="ChEBI" id="CHEBI:57844"/>
        <dbReference type="ChEBI" id="CHEBI:59789"/>
        <dbReference type="ChEBI" id="CHEBI:131766"/>
        <dbReference type="EC" id="4.1.99.22"/>
    </reaction>
</comment>
<dbReference type="PANTHER" id="PTHR22960:SF0">
    <property type="entry name" value="MOLYBDENUM COFACTOR BIOSYNTHESIS PROTEIN 1"/>
    <property type="match status" value="1"/>
</dbReference>
<dbReference type="SUPFAM" id="SSF55040">
    <property type="entry name" value="Molybdenum cofactor biosynthesis protein C, MoaC"/>
    <property type="match status" value="1"/>
</dbReference>
<evidence type="ECO:0000256" key="1">
    <source>
        <dbReference type="ARBA" id="ARBA00001637"/>
    </source>
</evidence>
<dbReference type="NCBIfam" id="TIGR02666">
    <property type="entry name" value="moaA"/>
    <property type="match status" value="1"/>
</dbReference>
<dbReference type="NCBIfam" id="NF006870">
    <property type="entry name" value="PRK09364.1"/>
    <property type="match status" value="1"/>
</dbReference>
<evidence type="ECO:0000256" key="11">
    <source>
        <dbReference type="ARBA" id="ARBA00023014"/>
    </source>
</evidence>
<comment type="catalytic activity">
    <reaction evidence="1">
        <text>(8S)-3',8-cyclo-7,8-dihydroguanosine 5'-triphosphate = cyclic pyranopterin phosphate + diphosphate</text>
        <dbReference type="Rhea" id="RHEA:49580"/>
        <dbReference type="ChEBI" id="CHEBI:33019"/>
        <dbReference type="ChEBI" id="CHEBI:59648"/>
        <dbReference type="ChEBI" id="CHEBI:131766"/>
        <dbReference type="EC" id="4.6.1.17"/>
    </reaction>
</comment>
<accession>A0A8X6YVN6</accession>
<dbReference type="InterPro" id="IPR058240">
    <property type="entry name" value="rSAM_sf"/>
</dbReference>
<dbReference type="CDD" id="cd01335">
    <property type="entry name" value="Radical_SAM"/>
    <property type="match status" value="1"/>
</dbReference>
<dbReference type="InterPro" id="IPR013785">
    <property type="entry name" value="Aldolase_TIM"/>
</dbReference>
<evidence type="ECO:0000256" key="15">
    <source>
        <dbReference type="ARBA" id="ARBA00048697"/>
    </source>
</evidence>
<comment type="similarity">
    <text evidence="4">In the C-terminal section; belongs to the MoaC family.</text>
</comment>
<dbReference type="GO" id="GO:0051539">
    <property type="term" value="F:4 iron, 4 sulfur cluster binding"/>
    <property type="evidence" value="ECO:0007669"/>
    <property type="project" value="UniProtKB-KW"/>
</dbReference>
<comment type="caution">
    <text evidence="17">The sequence shown here is derived from an EMBL/GenBank/DDBJ whole genome shotgun (WGS) entry which is preliminary data.</text>
</comment>
<dbReference type="SFLD" id="SFLDS00029">
    <property type="entry name" value="Radical_SAM"/>
    <property type="match status" value="1"/>
</dbReference>
<comment type="similarity">
    <text evidence="5">In the N-terminal section; belongs to the radical SAM superfamily. MoaA family.</text>
</comment>
<evidence type="ECO:0000256" key="8">
    <source>
        <dbReference type="ARBA" id="ARBA00022723"/>
    </source>
</evidence>
<dbReference type="InterPro" id="IPR006638">
    <property type="entry name" value="Elp3/MiaA/NifB-like_rSAM"/>
</dbReference>
<keyword evidence="12" id="KW-0342">GTP-binding</keyword>
<evidence type="ECO:0000313" key="17">
    <source>
        <dbReference type="EMBL" id="GFY76559.1"/>
    </source>
</evidence>
<evidence type="ECO:0000256" key="14">
    <source>
        <dbReference type="ARBA" id="ARBA00023239"/>
    </source>
</evidence>
<comment type="cofactor">
    <cofactor evidence="2">
        <name>[4Fe-4S] cluster</name>
        <dbReference type="ChEBI" id="CHEBI:49883"/>
    </cofactor>
</comment>
<dbReference type="InterPro" id="IPR002820">
    <property type="entry name" value="Mopterin_CF_biosynth-C_dom"/>
</dbReference>
<dbReference type="PROSITE" id="PS01305">
    <property type="entry name" value="MOAA_NIFB_PQQE"/>
    <property type="match status" value="1"/>
</dbReference>
<evidence type="ECO:0000256" key="4">
    <source>
        <dbReference type="ARBA" id="ARBA00008484"/>
    </source>
</evidence>
<dbReference type="GO" id="GO:0046872">
    <property type="term" value="F:metal ion binding"/>
    <property type="evidence" value="ECO:0007669"/>
    <property type="project" value="UniProtKB-KW"/>
</dbReference>
<dbReference type="GO" id="GO:0061798">
    <property type="term" value="F:GTP 3',8'-cyclase activity"/>
    <property type="evidence" value="ECO:0007669"/>
    <property type="project" value="UniProtKB-EC"/>
</dbReference>
<reference evidence="17" key="1">
    <citation type="submission" date="2020-08" db="EMBL/GenBank/DDBJ databases">
        <title>Multicomponent nature underlies the extraordinary mechanical properties of spider dragline silk.</title>
        <authorList>
            <person name="Kono N."/>
            <person name="Nakamura H."/>
            <person name="Mori M."/>
            <person name="Yoshida Y."/>
            <person name="Ohtoshi R."/>
            <person name="Malay A.D."/>
            <person name="Moran D.A.P."/>
            <person name="Tomita M."/>
            <person name="Numata K."/>
            <person name="Arakawa K."/>
        </authorList>
    </citation>
    <scope>NUCLEOTIDE SEQUENCE</scope>
</reference>
<evidence type="ECO:0000256" key="7">
    <source>
        <dbReference type="ARBA" id="ARBA00022691"/>
    </source>
</evidence>
<evidence type="ECO:0000259" key="16">
    <source>
        <dbReference type="PROSITE" id="PS51918"/>
    </source>
</evidence>
<dbReference type="GO" id="GO:0061799">
    <property type="term" value="F:cyclic pyranopterin monophosphate synthase activity"/>
    <property type="evidence" value="ECO:0007669"/>
    <property type="project" value="UniProtKB-EC"/>
</dbReference>
<keyword evidence="7" id="KW-0949">S-adenosyl-L-methionine</keyword>
<evidence type="ECO:0000256" key="13">
    <source>
        <dbReference type="ARBA" id="ARBA00023150"/>
    </source>
</evidence>